<accession>A0A267AGM4</accession>
<evidence type="ECO:0000313" key="2">
    <source>
        <dbReference type="Proteomes" id="UP000215861"/>
    </source>
</evidence>
<name>A0A267AGM4_PSEFR</name>
<dbReference type="EMBL" id="NQKQ01000011">
    <property type="protein sequence ID" value="PAA11748.1"/>
    <property type="molecule type" value="Genomic_DNA"/>
</dbReference>
<sequence length="164" mass="18223">MNYLSPVALVIMLIVILPGCSSPPKPVPVDFNHVPVPVNPDLPNLVFSNKTFKSSRSEAPWSLTVHDFKGDNVAYDTAFYYAVAHAERIELVGSNPRNREMARQWLLRHGATAAIELKPEQAIILPQLCVQDVPSWGCSARAFSRPSEDESISITLYNYGELKT</sequence>
<gene>
    <name evidence="1" type="ORF">CJU81_12085</name>
</gene>
<dbReference type="InterPro" id="IPR025264">
    <property type="entry name" value="Cag12"/>
</dbReference>
<organism evidence="1 2">
    <name type="scientific">Pseudomonas fragi</name>
    <dbReference type="NCBI Taxonomy" id="296"/>
    <lineage>
        <taxon>Bacteria</taxon>
        <taxon>Pseudomonadati</taxon>
        <taxon>Pseudomonadota</taxon>
        <taxon>Gammaproteobacteria</taxon>
        <taxon>Pseudomonadales</taxon>
        <taxon>Pseudomonadaceae</taxon>
        <taxon>Pseudomonas</taxon>
    </lineage>
</organism>
<dbReference type="Proteomes" id="UP000215861">
    <property type="component" value="Unassembled WGS sequence"/>
</dbReference>
<dbReference type="AlphaFoldDB" id="A0A267AGM4"/>
<dbReference type="RefSeq" id="WP_095036795.1">
    <property type="nucleotide sequence ID" value="NZ_NQKQ01000011.1"/>
</dbReference>
<comment type="caution">
    <text evidence="1">The sequence shown here is derived from an EMBL/GenBank/DDBJ whole genome shotgun (WGS) entry which is preliminary data.</text>
</comment>
<evidence type="ECO:0000313" key="1">
    <source>
        <dbReference type="EMBL" id="PAA11748.1"/>
    </source>
</evidence>
<protein>
    <submittedName>
        <fullName evidence="1">Uncharacterized protein</fullName>
    </submittedName>
</protein>
<dbReference type="OrthoDB" id="6429879at2"/>
<dbReference type="Pfam" id="PF13117">
    <property type="entry name" value="Cag12"/>
    <property type="match status" value="1"/>
</dbReference>
<proteinExistence type="predicted"/>
<reference evidence="1 2" key="1">
    <citation type="submission" date="2017-08" db="EMBL/GenBank/DDBJ databases">
        <title>Genomic and metabolic characterisation of spoilage-associated Pseudomonas species.</title>
        <authorList>
            <person name="Stanborough T."/>
            <person name="Fegan N."/>
            <person name="Powell S.M."/>
            <person name="Singh T."/>
            <person name="Tamplin M.L."/>
            <person name="Chandry P.S."/>
        </authorList>
    </citation>
    <scope>NUCLEOTIDE SEQUENCE [LARGE SCALE GENOMIC DNA]</scope>
    <source>
        <strain evidence="1 2">F1801</strain>
    </source>
</reference>